<dbReference type="PROSITE" id="PS50975">
    <property type="entry name" value="ATP_GRASP"/>
    <property type="match status" value="1"/>
</dbReference>
<keyword evidence="1" id="KW-0436">Ligase</keyword>
<evidence type="ECO:0000256" key="2">
    <source>
        <dbReference type="ARBA" id="ARBA00022741"/>
    </source>
</evidence>
<name>A0AAU7CL07_9BACT</name>
<dbReference type="RefSeq" id="WP_406699022.1">
    <property type="nucleotide sequence ID" value="NZ_CP155447.1"/>
</dbReference>
<dbReference type="Gene3D" id="3.30.1490.20">
    <property type="entry name" value="ATP-grasp fold, A domain"/>
    <property type="match status" value="1"/>
</dbReference>
<dbReference type="GO" id="GO:0046872">
    <property type="term" value="F:metal ion binding"/>
    <property type="evidence" value="ECO:0007669"/>
    <property type="project" value="InterPro"/>
</dbReference>
<reference evidence="6" key="1">
    <citation type="submission" date="2024-05" db="EMBL/GenBank/DDBJ databases">
        <title>Planctomycetes of the genus Singulisphaera possess chitinolytic capabilities.</title>
        <authorList>
            <person name="Ivanova A."/>
        </authorList>
    </citation>
    <scope>NUCLEOTIDE SEQUENCE</scope>
    <source>
        <strain evidence="6">Ch08T</strain>
    </source>
</reference>
<dbReference type="InterPro" id="IPR048764">
    <property type="entry name" value="PylC_N"/>
</dbReference>
<evidence type="ECO:0000256" key="1">
    <source>
        <dbReference type="ARBA" id="ARBA00022598"/>
    </source>
</evidence>
<gene>
    <name evidence="6" type="ORF">V5E97_09085</name>
</gene>
<dbReference type="GO" id="GO:0005524">
    <property type="term" value="F:ATP binding"/>
    <property type="evidence" value="ECO:0007669"/>
    <property type="project" value="UniProtKB-UniRule"/>
</dbReference>
<accession>A0AAU7CL07</accession>
<dbReference type="Pfam" id="PF02655">
    <property type="entry name" value="ATP-grasp_3"/>
    <property type="match status" value="1"/>
</dbReference>
<dbReference type="GO" id="GO:0016874">
    <property type="term" value="F:ligase activity"/>
    <property type="evidence" value="ECO:0007669"/>
    <property type="project" value="UniProtKB-KW"/>
</dbReference>
<evidence type="ECO:0000313" key="6">
    <source>
        <dbReference type="EMBL" id="XBH06172.1"/>
    </source>
</evidence>
<keyword evidence="3 4" id="KW-0067">ATP-binding</keyword>
<dbReference type="AlphaFoldDB" id="A0AAU7CL07"/>
<dbReference type="EMBL" id="CP155447">
    <property type="protein sequence ID" value="XBH06172.1"/>
    <property type="molecule type" value="Genomic_DNA"/>
</dbReference>
<evidence type="ECO:0000256" key="4">
    <source>
        <dbReference type="PROSITE-ProRule" id="PRU00409"/>
    </source>
</evidence>
<organism evidence="6">
    <name type="scientific">Singulisphaera sp. Ch08</name>
    <dbReference type="NCBI Taxonomy" id="3120278"/>
    <lineage>
        <taxon>Bacteria</taxon>
        <taxon>Pseudomonadati</taxon>
        <taxon>Planctomycetota</taxon>
        <taxon>Planctomycetia</taxon>
        <taxon>Isosphaerales</taxon>
        <taxon>Isosphaeraceae</taxon>
        <taxon>Singulisphaera</taxon>
    </lineage>
</organism>
<dbReference type="Pfam" id="PF21360">
    <property type="entry name" value="PylC-like_N"/>
    <property type="match status" value="1"/>
</dbReference>
<protein>
    <submittedName>
        <fullName evidence="6">ATP-grasp domain-containing protein</fullName>
    </submittedName>
</protein>
<dbReference type="Gene3D" id="3.40.50.20">
    <property type="match status" value="1"/>
</dbReference>
<proteinExistence type="predicted"/>
<dbReference type="Gene3D" id="3.30.470.20">
    <property type="entry name" value="ATP-grasp fold, B domain"/>
    <property type="match status" value="1"/>
</dbReference>
<dbReference type="InterPro" id="IPR052032">
    <property type="entry name" value="ATP-dep_AA_Ligase"/>
</dbReference>
<sequence>MTDDFNILFVCAGRRVALIRLFRRALETLGLRGKLLTADLQGAASAHFAGDGPEYIPRISDPHFIDRLKEICRRRQVRLVVPLIDTVLGTLADHRDEFQAFGTTLLVSSPEVAGLCLDKRVTYEFFRRKGIPTPAILDPQAILADPRADYPFLLKPATGSSSQGVTRIENARQLEFFLDYIKNPIVQELITGQEYTLDILADAQGKVRCVVPRLRIETRAGEISKGLTVKNETLIDAGRRVVEALPGAVGCITVQGFLTPSGEIKFIEINPRFGGGFPLSAEAGADFPRWIIEMELGRDPAIALDAWRDGVVMLRYDDAIYTNPECLCDDFWSSTSTTPSTPSDRSS</sequence>
<dbReference type="SUPFAM" id="SSF56059">
    <property type="entry name" value="Glutathione synthetase ATP-binding domain-like"/>
    <property type="match status" value="1"/>
</dbReference>
<dbReference type="PANTHER" id="PTHR43585">
    <property type="entry name" value="FUMIPYRROLE BIOSYNTHESIS PROTEIN C"/>
    <property type="match status" value="1"/>
</dbReference>
<dbReference type="InterPro" id="IPR011761">
    <property type="entry name" value="ATP-grasp"/>
</dbReference>
<dbReference type="InterPro" id="IPR013815">
    <property type="entry name" value="ATP_grasp_subdomain_1"/>
</dbReference>
<evidence type="ECO:0000259" key="5">
    <source>
        <dbReference type="PROSITE" id="PS50975"/>
    </source>
</evidence>
<dbReference type="PANTHER" id="PTHR43585:SF2">
    <property type="entry name" value="ATP-GRASP ENZYME FSQD"/>
    <property type="match status" value="1"/>
</dbReference>
<keyword evidence="2 4" id="KW-0547">Nucleotide-binding</keyword>
<evidence type="ECO:0000256" key="3">
    <source>
        <dbReference type="ARBA" id="ARBA00022840"/>
    </source>
</evidence>
<dbReference type="InterPro" id="IPR003806">
    <property type="entry name" value="ATP-grasp_PylC-type"/>
</dbReference>
<feature type="domain" description="ATP-grasp" evidence="5">
    <location>
        <begin position="123"/>
        <end position="296"/>
    </location>
</feature>